<gene>
    <name evidence="2" type="ORF">HDF16_001191</name>
</gene>
<feature type="signal peptide" evidence="1">
    <location>
        <begin position="1"/>
        <end position="33"/>
    </location>
</feature>
<dbReference type="EMBL" id="JACHIP010000002">
    <property type="protein sequence ID" value="MBB5056506.1"/>
    <property type="molecule type" value="Genomic_DNA"/>
</dbReference>
<proteinExistence type="predicted"/>
<dbReference type="RefSeq" id="WP_184214486.1">
    <property type="nucleotide sequence ID" value="NZ_JACHIP010000002.1"/>
</dbReference>
<dbReference type="Pfam" id="PF05176">
    <property type="entry name" value="ATP-synt_10"/>
    <property type="match status" value="1"/>
</dbReference>
<dbReference type="AlphaFoldDB" id="A0A7W8E2L8"/>
<keyword evidence="1" id="KW-0732">Signal</keyword>
<protein>
    <recommendedName>
        <fullName evidence="4">ATP10 protein</fullName>
    </recommendedName>
</protein>
<dbReference type="InterPro" id="IPR007849">
    <property type="entry name" value="ATP10"/>
</dbReference>
<keyword evidence="3" id="KW-1185">Reference proteome</keyword>
<comment type="caution">
    <text evidence="2">The sequence shown here is derived from an EMBL/GenBank/DDBJ whole genome shotgun (WGS) entry which is preliminary data.</text>
</comment>
<evidence type="ECO:0008006" key="4">
    <source>
        <dbReference type="Google" id="ProtNLM"/>
    </source>
</evidence>
<evidence type="ECO:0000313" key="2">
    <source>
        <dbReference type="EMBL" id="MBB5056506.1"/>
    </source>
</evidence>
<evidence type="ECO:0000256" key="1">
    <source>
        <dbReference type="SAM" id="SignalP"/>
    </source>
</evidence>
<feature type="chain" id="PRO_5030933450" description="ATP10 protein" evidence="1">
    <location>
        <begin position="34"/>
        <end position="192"/>
    </location>
</feature>
<reference evidence="2 3" key="1">
    <citation type="submission" date="2020-08" db="EMBL/GenBank/DDBJ databases">
        <title>Genomic Encyclopedia of Type Strains, Phase IV (KMG-V): Genome sequencing to study the core and pangenomes of soil and plant-associated prokaryotes.</title>
        <authorList>
            <person name="Whitman W."/>
        </authorList>
    </citation>
    <scope>NUCLEOTIDE SEQUENCE [LARGE SCALE GENOMIC DNA]</scope>
    <source>
        <strain evidence="2 3">M8UP14</strain>
    </source>
</reference>
<sequence>MSERPPLILRKQLITPKAMLVPLIVLSASLSTAATIPPNGDRIPPVHGTTFADVKVDLPQALQGKVGIFVIGFSQDSRDAVTTWGKKLAGDFYDSPTVAYFEMPVLASVPKLLRGFVQGRIKASVSDRGKPHFLPITENEPAWRNLVHYSDPNLPYILVVDEQGTVRWQTQGAATDATYIALRHQVDELRQH</sequence>
<accession>A0A7W8E2L8</accession>
<organism evidence="2 3">
    <name type="scientific">Granulicella aggregans</name>
    <dbReference type="NCBI Taxonomy" id="474949"/>
    <lineage>
        <taxon>Bacteria</taxon>
        <taxon>Pseudomonadati</taxon>
        <taxon>Acidobacteriota</taxon>
        <taxon>Terriglobia</taxon>
        <taxon>Terriglobales</taxon>
        <taxon>Acidobacteriaceae</taxon>
        <taxon>Granulicella</taxon>
    </lineage>
</organism>
<name>A0A7W8E2L8_9BACT</name>
<evidence type="ECO:0000313" key="3">
    <source>
        <dbReference type="Proteomes" id="UP000540989"/>
    </source>
</evidence>
<dbReference type="Proteomes" id="UP000540989">
    <property type="component" value="Unassembled WGS sequence"/>
</dbReference>